<comment type="pathway">
    <text evidence="3">Nucleotide-sugar biosynthesis; UDP-alpha-D-xylose biosynthesis; UDP-alpha-D-xylose from UDP-alpha-D-glucuronate: step 1/1.</text>
</comment>
<accession>A0A1M6D9S8</accession>
<comment type="cofactor">
    <cofactor evidence="1">
        <name>NAD(+)</name>
        <dbReference type="ChEBI" id="CHEBI:57540"/>
    </cofactor>
</comment>
<evidence type="ECO:0000256" key="3">
    <source>
        <dbReference type="ARBA" id="ARBA00005100"/>
    </source>
</evidence>
<proteinExistence type="inferred from homology"/>
<dbReference type="FunFam" id="3.40.50.720:FF:000065">
    <property type="entry name" value="UDP-glucuronic acid decarboxylase 1"/>
    <property type="match status" value="1"/>
</dbReference>
<dbReference type="PANTHER" id="PTHR43078:SF6">
    <property type="entry name" value="UDP-GLUCURONIC ACID DECARBOXYLASE 1"/>
    <property type="match status" value="1"/>
</dbReference>
<dbReference type="Gene3D" id="3.40.50.720">
    <property type="entry name" value="NAD(P)-binding Rossmann-like Domain"/>
    <property type="match status" value="1"/>
</dbReference>
<evidence type="ECO:0000256" key="10">
    <source>
        <dbReference type="ARBA" id="ARBA00023027"/>
    </source>
</evidence>
<dbReference type="PANTHER" id="PTHR43078">
    <property type="entry name" value="UDP-GLUCURONIC ACID DECARBOXYLASE-RELATED"/>
    <property type="match status" value="1"/>
</dbReference>
<evidence type="ECO:0000259" key="15">
    <source>
        <dbReference type="Pfam" id="PF16363"/>
    </source>
</evidence>
<keyword evidence="12" id="KW-0472">Membrane</keyword>
<keyword evidence="9" id="KW-1133">Transmembrane helix</keyword>
<dbReference type="Pfam" id="PF16363">
    <property type="entry name" value="GDP_Man_Dehyd"/>
    <property type="match status" value="1"/>
</dbReference>
<sequence>MKKKVLITGAAGFLGSHLCDRFIKEGYHVVAMDNFITGDKKNIEHLMGLEHFEFVAHDVTNFIELRGKLHYILHFASPASPIDYLKIPIQTLKVGALGTHNLLGLAKAKNARMLIASTSEVYGDPLVHPQSEDYYGNVNAIGPRGVYDEAKRFQESITMAYHRFHGIETRIARIFNTYGPRMRLNDGRVIPAFIGQALRGEDLTVFGDGSQTRSFCYVDDQIEGIYRLLLSNYSDPVNIGNPHEITIKEFAEEVIKLTGTKQKIVYKELPQDDPLQRQPDITLAKKILNWEPKISRAEGMKLTYNYFKSLSKEELYKSAHKDFKKHIKK</sequence>
<dbReference type="SUPFAM" id="SSF51735">
    <property type="entry name" value="NAD(P)-binding Rossmann-fold domains"/>
    <property type="match status" value="1"/>
</dbReference>
<protein>
    <recommendedName>
        <fullName evidence="5">UDP-glucuronate decarboxylase</fullName>
        <ecNumber evidence="5">4.1.1.35</ecNumber>
    </recommendedName>
</protein>
<dbReference type="InterPro" id="IPR036291">
    <property type="entry name" value="NAD(P)-bd_dom_sf"/>
</dbReference>
<evidence type="ECO:0000256" key="9">
    <source>
        <dbReference type="ARBA" id="ARBA00022989"/>
    </source>
</evidence>
<dbReference type="GO" id="GO:0070403">
    <property type="term" value="F:NAD+ binding"/>
    <property type="evidence" value="ECO:0007669"/>
    <property type="project" value="InterPro"/>
</dbReference>
<keyword evidence="14" id="KW-0456">Lyase</keyword>
<comment type="subcellular location">
    <subcellularLocation>
        <location evidence="2">Golgi apparatus</location>
        <location evidence="2">Golgi stack membrane</location>
        <topology evidence="2">Single-pass type II membrane protein</topology>
    </subcellularLocation>
</comment>
<keyword evidence="8" id="KW-0735">Signal-anchor</keyword>
<evidence type="ECO:0000256" key="4">
    <source>
        <dbReference type="ARBA" id="ARBA00007505"/>
    </source>
</evidence>
<dbReference type="CDD" id="cd05230">
    <property type="entry name" value="UGD_SDR_e"/>
    <property type="match status" value="1"/>
</dbReference>
<evidence type="ECO:0000313" key="16">
    <source>
        <dbReference type="EMBL" id="SHI69982.1"/>
    </source>
</evidence>
<dbReference type="EMBL" id="FQYK01000003">
    <property type="protein sequence ID" value="SHI69982.1"/>
    <property type="molecule type" value="Genomic_DNA"/>
</dbReference>
<evidence type="ECO:0000256" key="2">
    <source>
        <dbReference type="ARBA" id="ARBA00004447"/>
    </source>
</evidence>
<evidence type="ECO:0000256" key="8">
    <source>
        <dbReference type="ARBA" id="ARBA00022968"/>
    </source>
</evidence>
<dbReference type="InterPro" id="IPR016040">
    <property type="entry name" value="NAD(P)-bd_dom"/>
</dbReference>
<keyword evidence="17" id="KW-1185">Reference proteome</keyword>
<evidence type="ECO:0000313" key="17">
    <source>
        <dbReference type="Proteomes" id="UP000184396"/>
    </source>
</evidence>
<dbReference type="InterPro" id="IPR044516">
    <property type="entry name" value="UXS-like"/>
</dbReference>
<dbReference type="GO" id="GO:0048040">
    <property type="term" value="F:UDP-glucuronate decarboxylase activity"/>
    <property type="evidence" value="ECO:0007669"/>
    <property type="project" value="UniProtKB-EC"/>
</dbReference>
<dbReference type="UniPathway" id="UPA00796">
    <property type="reaction ID" value="UER00771"/>
</dbReference>
<evidence type="ECO:0000256" key="13">
    <source>
        <dbReference type="ARBA" id="ARBA00023180"/>
    </source>
</evidence>
<gene>
    <name evidence="16" type="ORF">SAMN05216261_1436</name>
</gene>
<dbReference type="GO" id="GO:0042732">
    <property type="term" value="P:D-xylose metabolic process"/>
    <property type="evidence" value="ECO:0007669"/>
    <property type="project" value="InterPro"/>
</dbReference>
<feature type="domain" description="NAD(P)-binding" evidence="15">
    <location>
        <begin position="6"/>
        <end position="301"/>
    </location>
</feature>
<dbReference type="RefSeq" id="WP_019388018.1">
    <property type="nucleotide sequence ID" value="NZ_ALIH01000009.1"/>
</dbReference>
<dbReference type="STRING" id="1178825.SAMN05216261_1436"/>
<keyword evidence="7" id="KW-0210">Decarboxylase</keyword>
<evidence type="ECO:0000256" key="11">
    <source>
        <dbReference type="ARBA" id="ARBA00023034"/>
    </source>
</evidence>
<dbReference type="GO" id="GO:0005737">
    <property type="term" value="C:cytoplasm"/>
    <property type="evidence" value="ECO:0007669"/>
    <property type="project" value="TreeGrafter"/>
</dbReference>
<dbReference type="eggNOG" id="COG0451">
    <property type="taxonomic scope" value="Bacteria"/>
</dbReference>
<reference evidence="16 17" key="1">
    <citation type="submission" date="2016-11" db="EMBL/GenBank/DDBJ databases">
        <authorList>
            <person name="Jaros S."/>
            <person name="Januszkiewicz K."/>
            <person name="Wedrychowicz H."/>
        </authorList>
    </citation>
    <scope>NUCLEOTIDE SEQUENCE [LARGE SCALE GENOMIC DNA]</scope>
    <source>
        <strain evidence="16 17">CGMCC 1.12213</strain>
    </source>
</reference>
<keyword evidence="11" id="KW-0333">Golgi apparatus</keyword>
<keyword evidence="6" id="KW-0812">Transmembrane</keyword>
<dbReference type="Proteomes" id="UP000184396">
    <property type="component" value="Unassembled WGS sequence"/>
</dbReference>
<dbReference type="AlphaFoldDB" id="A0A1M6D9S8"/>
<evidence type="ECO:0000256" key="5">
    <source>
        <dbReference type="ARBA" id="ARBA00012290"/>
    </source>
</evidence>
<evidence type="ECO:0000256" key="6">
    <source>
        <dbReference type="ARBA" id="ARBA00022692"/>
    </source>
</evidence>
<dbReference type="EC" id="4.1.1.35" evidence="5"/>
<dbReference type="OrthoDB" id="9801785at2"/>
<organism evidence="16 17">
    <name type="scientific">Algibacter luteus</name>
    <dbReference type="NCBI Taxonomy" id="1178825"/>
    <lineage>
        <taxon>Bacteria</taxon>
        <taxon>Pseudomonadati</taxon>
        <taxon>Bacteroidota</taxon>
        <taxon>Flavobacteriia</taxon>
        <taxon>Flavobacteriales</taxon>
        <taxon>Flavobacteriaceae</taxon>
        <taxon>Algibacter</taxon>
    </lineage>
</organism>
<evidence type="ECO:0000256" key="12">
    <source>
        <dbReference type="ARBA" id="ARBA00023136"/>
    </source>
</evidence>
<evidence type="ECO:0000256" key="1">
    <source>
        <dbReference type="ARBA" id="ARBA00001911"/>
    </source>
</evidence>
<keyword evidence="13" id="KW-0325">Glycoprotein</keyword>
<comment type="similarity">
    <text evidence="4">Belongs to the NAD(P)-dependent epimerase/dehydratase family. UDP-glucuronic acid decarboxylase subfamily.</text>
</comment>
<keyword evidence="10" id="KW-0520">NAD</keyword>
<name>A0A1M6D9S8_9FLAO</name>
<evidence type="ECO:0000256" key="7">
    <source>
        <dbReference type="ARBA" id="ARBA00022793"/>
    </source>
</evidence>
<evidence type="ECO:0000256" key="14">
    <source>
        <dbReference type="ARBA" id="ARBA00023239"/>
    </source>
</evidence>
<dbReference type="GO" id="GO:0033320">
    <property type="term" value="P:UDP-D-xylose biosynthetic process"/>
    <property type="evidence" value="ECO:0007669"/>
    <property type="project" value="UniProtKB-UniPathway"/>
</dbReference>